<evidence type="ECO:0000313" key="9">
    <source>
        <dbReference type="Proteomes" id="UP000054350"/>
    </source>
</evidence>
<evidence type="ECO:0000256" key="6">
    <source>
        <dbReference type="SAM" id="Phobius"/>
    </source>
</evidence>
<dbReference type="GO" id="GO:0015179">
    <property type="term" value="F:L-amino acid transmembrane transporter activity"/>
    <property type="evidence" value="ECO:0007669"/>
    <property type="project" value="TreeGrafter"/>
</dbReference>
<comment type="subcellular location">
    <subcellularLocation>
        <location evidence="1">Membrane</location>
        <topology evidence="1">Multi-pass membrane protein</topology>
    </subcellularLocation>
</comment>
<reference evidence="9" key="2">
    <citation type="submission" date="2009-11" db="EMBL/GenBank/DDBJ databases">
        <title>The Genome Sequence of Allomyces macrogynus strain ATCC 38327.</title>
        <authorList>
            <consortium name="The Broad Institute Genome Sequencing Platform"/>
            <person name="Russ C."/>
            <person name="Cuomo C."/>
            <person name="Shea T."/>
            <person name="Young S.K."/>
            <person name="Zeng Q."/>
            <person name="Koehrsen M."/>
            <person name="Haas B."/>
            <person name="Borodovsky M."/>
            <person name="Guigo R."/>
            <person name="Alvarado L."/>
            <person name="Berlin A."/>
            <person name="Borenstein D."/>
            <person name="Chen Z."/>
            <person name="Engels R."/>
            <person name="Freedman E."/>
            <person name="Gellesch M."/>
            <person name="Goldberg J."/>
            <person name="Griggs A."/>
            <person name="Gujja S."/>
            <person name="Heiman D."/>
            <person name="Hepburn T."/>
            <person name="Howarth C."/>
            <person name="Jen D."/>
            <person name="Larson L."/>
            <person name="Lewis B."/>
            <person name="Mehta T."/>
            <person name="Park D."/>
            <person name="Pearson M."/>
            <person name="Roberts A."/>
            <person name="Saif S."/>
            <person name="Shenoy N."/>
            <person name="Sisk P."/>
            <person name="Stolte C."/>
            <person name="Sykes S."/>
            <person name="Walk T."/>
            <person name="White J."/>
            <person name="Yandava C."/>
            <person name="Burger G."/>
            <person name="Gray M.W."/>
            <person name="Holland P.W.H."/>
            <person name="King N."/>
            <person name="Lang F.B.F."/>
            <person name="Roger A.J."/>
            <person name="Ruiz-Trillo I."/>
            <person name="Lander E."/>
            <person name="Nusbaum C."/>
        </authorList>
    </citation>
    <scope>NUCLEOTIDE SEQUENCE [LARGE SCALE GENOMIC DNA]</scope>
    <source>
        <strain evidence="9">ATCC 38327</strain>
    </source>
</reference>
<dbReference type="Proteomes" id="UP000054350">
    <property type="component" value="Unassembled WGS sequence"/>
</dbReference>
<protein>
    <recommendedName>
        <fullName evidence="7">Amino acid transporter transmembrane domain-containing protein</fullName>
    </recommendedName>
</protein>
<evidence type="ECO:0000256" key="5">
    <source>
        <dbReference type="ARBA" id="ARBA00023136"/>
    </source>
</evidence>
<feature type="transmembrane region" description="Helical" evidence="6">
    <location>
        <begin position="85"/>
        <end position="108"/>
    </location>
</feature>
<keyword evidence="5 6" id="KW-0472">Membrane</keyword>
<feature type="transmembrane region" description="Helical" evidence="6">
    <location>
        <begin position="195"/>
        <end position="214"/>
    </location>
</feature>
<keyword evidence="9" id="KW-1185">Reference proteome</keyword>
<sequence>MTAGPDVAEGTASAKRAFLLLIKSFIGTGVLFLPSAFKDGGLTFSIVLLIVLAYFAVYGMLLLVKTNQTIPGSFEEMGGKLYGKVMEYVVLTSVALSQVGFCSAYVLFVANNMVEFLHRVSGGTIQVAQLTIVFIQIGLYMFMAQIRRIEGFAAFSLVGTAFVAFGLIVIAYYSIDNIVSMGGVAKDVVQFNPDRFSLFIGVYTFEGIGLVIPISHSMRNRAQFPMVLSLAMTVTVAVYLFMGAIGYLSFGAHVQTIVLFNLPSSNLTSTIYVLYICAIVLSWPLVLFPATVIVENAVLARVRGQVQTDRKTGDADATNPELVEKKPVAAWSERKIFWAQNVVRAALVLVVGMIAYAAGNALDKLVAIIGGFGCMPLSYVYPAMYHLKVHPEQGFVGRFLDWFLIVVGIASTAYVTWQTFTV</sequence>
<feature type="transmembrane region" description="Helical" evidence="6">
    <location>
        <begin position="270"/>
        <end position="294"/>
    </location>
</feature>
<feature type="domain" description="Amino acid transporter transmembrane" evidence="7">
    <location>
        <begin position="11"/>
        <end position="420"/>
    </location>
</feature>
<evidence type="ECO:0000256" key="2">
    <source>
        <dbReference type="ARBA" id="ARBA00008066"/>
    </source>
</evidence>
<dbReference type="GO" id="GO:0005774">
    <property type="term" value="C:vacuolar membrane"/>
    <property type="evidence" value="ECO:0007669"/>
    <property type="project" value="TreeGrafter"/>
</dbReference>
<feature type="transmembrane region" description="Helical" evidence="6">
    <location>
        <begin position="365"/>
        <end position="387"/>
    </location>
</feature>
<feature type="transmembrane region" description="Helical" evidence="6">
    <location>
        <begin position="17"/>
        <end position="37"/>
    </location>
</feature>
<keyword evidence="4 6" id="KW-1133">Transmembrane helix</keyword>
<evidence type="ECO:0000256" key="4">
    <source>
        <dbReference type="ARBA" id="ARBA00022989"/>
    </source>
</evidence>
<evidence type="ECO:0000313" key="8">
    <source>
        <dbReference type="EMBL" id="KNE65868.1"/>
    </source>
</evidence>
<dbReference type="PANTHER" id="PTHR22950">
    <property type="entry name" value="AMINO ACID TRANSPORTER"/>
    <property type="match status" value="1"/>
</dbReference>
<evidence type="ECO:0000256" key="1">
    <source>
        <dbReference type="ARBA" id="ARBA00004141"/>
    </source>
</evidence>
<feature type="transmembrane region" description="Helical" evidence="6">
    <location>
        <begin position="226"/>
        <end position="250"/>
    </location>
</feature>
<gene>
    <name evidence="8" type="ORF">AMAG_09833</name>
</gene>
<feature type="transmembrane region" description="Helical" evidence="6">
    <location>
        <begin position="43"/>
        <end position="64"/>
    </location>
</feature>
<dbReference type="InterPro" id="IPR013057">
    <property type="entry name" value="AA_transpt_TM"/>
</dbReference>
<name>A0A0L0STL2_ALLM3</name>
<proteinExistence type="inferred from homology"/>
<feature type="transmembrane region" description="Helical" evidence="6">
    <location>
        <begin position="399"/>
        <end position="417"/>
    </location>
</feature>
<dbReference type="OrthoDB" id="1684102at2759"/>
<dbReference type="AlphaFoldDB" id="A0A0L0STL2"/>
<feature type="transmembrane region" description="Helical" evidence="6">
    <location>
        <begin position="342"/>
        <end position="359"/>
    </location>
</feature>
<dbReference type="PANTHER" id="PTHR22950:SF666">
    <property type="entry name" value="VACUOLAR AMINO ACID TRANSPORTER 4"/>
    <property type="match status" value="1"/>
</dbReference>
<reference evidence="8 9" key="1">
    <citation type="submission" date="2009-11" db="EMBL/GenBank/DDBJ databases">
        <title>Annotation of Allomyces macrogynus ATCC 38327.</title>
        <authorList>
            <consortium name="The Broad Institute Genome Sequencing Platform"/>
            <person name="Russ C."/>
            <person name="Cuomo C."/>
            <person name="Burger G."/>
            <person name="Gray M.W."/>
            <person name="Holland P.W.H."/>
            <person name="King N."/>
            <person name="Lang F.B.F."/>
            <person name="Roger A.J."/>
            <person name="Ruiz-Trillo I."/>
            <person name="Young S.K."/>
            <person name="Zeng Q."/>
            <person name="Gargeya S."/>
            <person name="Fitzgerald M."/>
            <person name="Haas B."/>
            <person name="Abouelleil A."/>
            <person name="Alvarado L."/>
            <person name="Arachchi H.M."/>
            <person name="Berlin A."/>
            <person name="Chapman S.B."/>
            <person name="Gearin G."/>
            <person name="Goldberg J."/>
            <person name="Griggs A."/>
            <person name="Gujja S."/>
            <person name="Hansen M."/>
            <person name="Heiman D."/>
            <person name="Howarth C."/>
            <person name="Larimer J."/>
            <person name="Lui A."/>
            <person name="MacDonald P.J.P."/>
            <person name="McCowen C."/>
            <person name="Montmayeur A."/>
            <person name="Murphy C."/>
            <person name="Neiman D."/>
            <person name="Pearson M."/>
            <person name="Priest M."/>
            <person name="Roberts A."/>
            <person name="Saif S."/>
            <person name="Shea T."/>
            <person name="Sisk P."/>
            <person name="Stolte C."/>
            <person name="Sykes S."/>
            <person name="Wortman J."/>
            <person name="Nusbaum C."/>
            <person name="Birren B."/>
        </authorList>
    </citation>
    <scope>NUCLEOTIDE SEQUENCE [LARGE SCALE GENOMIC DNA]</scope>
    <source>
        <strain evidence="8 9">ATCC 38327</strain>
    </source>
</reference>
<accession>A0A0L0STL2</accession>
<dbReference type="eggNOG" id="KOG1304">
    <property type="taxonomic scope" value="Eukaryota"/>
</dbReference>
<dbReference type="EMBL" id="GG745348">
    <property type="protein sequence ID" value="KNE65868.1"/>
    <property type="molecule type" value="Genomic_DNA"/>
</dbReference>
<feature type="transmembrane region" description="Helical" evidence="6">
    <location>
        <begin position="154"/>
        <end position="175"/>
    </location>
</feature>
<dbReference type="OMA" id="ICVQYTE"/>
<dbReference type="STRING" id="578462.A0A0L0STL2"/>
<feature type="transmembrane region" description="Helical" evidence="6">
    <location>
        <begin position="120"/>
        <end position="142"/>
    </location>
</feature>
<keyword evidence="3 6" id="KW-0812">Transmembrane</keyword>
<evidence type="ECO:0000259" key="7">
    <source>
        <dbReference type="Pfam" id="PF01490"/>
    </source>
</evidence>
<evidence type="ECO:0000256" key="3">
    <source>
        <dbReference type="ARBA" id="ARBA00022692"/>
    </source>
</evidence>
<dbReference type="VEuPathDB" id="FungiDB:AMAG_09833"/>
<organism evidence="8 9">
    <name type="scientific">Allomyces macrogynus (strain ATCC 38327)</name>
    <name type="common">Allomyces javanicus var. macrogynus</name>
    <dbReference type="NCBI Taxonomy" id="578462"/>
    <lineage>
        <taxon>Eukaryota</taxon>
        <taxon>Fungi</taxon>
        <taxon>Fungi incertae sedis</taxon>
        <taxon>Blastocladiomycota</taxon>
        <taxon>Blastocladiomycetes</taxon>
        <taxon>Blastocladiales</taxon>
        <taxon>Blastocladiaceae</taxon>
        <taxon>Allomyces</taxon>
    </lineage>
</organism>
<dbReference type="Pfam" id="PF01490">
    <property type="entry name" value="Aa_trans"/>
    <property type="match status" value="1"/>
</dbReference>
<comment type="similarity">
    <text evidence="2">Belongs to the amino acid/polyamine transporter 2 family.</text>
</comment>